<dbReference type="SFLD" id="SFLDS00019">
    <property type="entry name" value="Glutathione_Transferase_(cytos"/>
    <property type="match status" value="1"/>
</dbReference>
<dbReference type="SUPFAM" id="SSF47616">
    <property type="entry name" value="GST C-terminal domain-like"/>
    <property type="match status" value="1"/>
</dbReference>
<dbReference type="Proteomes" id="UP001382455">
    <property type="component" value="Unassembled WGS sequence"/>
</dbReference>
<evidence type="ECO:0000313" key="4">
    <source>
        <dbReference type="Proteomes" id="UP001382455"/>
    </source>
</evidence>
<dbReference type="PROSITE" id="PS50405">
    <property type="entry name" value="GST_CTER"/>
    <property type="match status" value="1"/>
</dbReference>
<protein>
    <submittedName>
        <fullName evidence="3">Glutathione S-transferase family protein</fullName>
    </submittedName>
</protein>
<comment type="caution">
    <text evidence="3">The sequence shown here is derived from an EMBL/GenBank/DDBJ whole genome shotgun (WGS) entry which is preliminary data.</text>
</comment>
<feature type="domain" description="GST C-terminal" evidence="2">
    <location>
        <begin position="85"/>
        <end position="213"/>
    </location>
</feature>
<dbReference type="Pfam" id="PF13417">
    <property type="entry name" value="GST_N_3"/>
    <property type="match status" value="1"/>
</dbReference>
<keyword evidence="4" id="KW-1185">Reference proteome</keyword>
<dbReference type="EMBL" id="JBAWKS010000002">
    <property type="protein sequence ID" value="MEI4551289.1"/>
    <property type="molecule type" value="Genomic_DNA"/>
</dbReference>
<dbReference type="InterPro" id="IPR036282">
    <property type="entry name" value="Glutathione-S-Trfase_C_sf"/>
</dbReference>
<organism evidence="3 4">
    <name type="scientific">Pseudoalteromonas spongiae</name>
    <dbReference type="NCBI Taxonomy" id="298657"/>
    <lineage>
        <taxon>Bacteria</taxon>
        <taxon>Pseudomonadati</taxon>
        <taxon>Pseudomonadota</taxon>
        <taxon>Gammaproteobacteria</taxon>
        <taxon>Alteromonadales</taxon>
        <taxon>Pseudoalteromonadaceae</taxon>
        <taxon>Pseudoalteromonas</taxon>
    </lineage>
</organism>
<dbReference type="SFLD" id="SFLDG01150">
    <property type="entry name" value="Main.1:_Beta-like"/>
    <property type="match status" value="1"/>
</dbReference>
<gene>
    <name evidence="3" type="ORF">WAE96_16565</name>
</gene>
<sequence>MKLYGRTTSFNVQKVLWLLTELNLDFQHIELGGRFGGLDNCEFKQLNPMGKVPVLVDNGRAVWESHTILRYLAAQYGSPTWYSACAFERSLYERWLDWSQTIFQPAFMGTFWGYYRMPPNKRDMVAVNRHLDSCINCLATINKQLQQTSYLAGNTLSLADIVVGAVIYRLTSQGLEIPLPEHVSNWYQKLKSRPGYKTWVMSDFTELKAREDF</sequence>
<dbReference type="InterPro" id="IPR040079">
    <property type="entry name" value="Glutathione_S-Trfase"/>
</dbReference>
<dbReference type="RefSeq" id="WP_336436286.1">
    <property type="nucleotide sequence ID" value="NZ_JBAWKS010000002.1"/>
</dbReference>
<dbReference type="InterPro" id="IPR004045">
    <property type="entry name" value="Glutathione_S-Trfase_N"/>
</dbReference>
<dbReference type="Pfam" id="PF13410">
    <property type="entry name" value="GST_C_2"/>
    <property type="match status" value="1"/>
</dbReference>
<reference evidence="3 4" key="1">
    <citation type="submission" date="2023-12" db="EMBL/GenBank/DDBJ databases">
        <title>Friends and Foes: Symbiotic and Algicidal bacterial influence on Karenia brevis blooms.</title>
        <authorList>
            <person name="Fei C."/>
            <person name="Mohamed A.R."/>
            <person name="Booker A."/>
            <person name="Arshad M."/>
            <person name="Klass S."/>
            <person name="Ahn S."/>
            <person name="Gilbert P.M."/>
            <person name="Heil C.A."/>
            <person name="Martinez J.M."/>
            <person name="Amin S.A."/>
        </authorList>
    </citation>
    <scope>NUCLEOTIDE SEQUENCE [LARGE SCALE GENOMIC DNA]</scope>
    <source>
        <strain evidence="3 4">CE15</strain>
    </source>
</reference>
<evidence type="ECO:0000313" key="3">
    <source>
        <dbReference type="EMBL" id="MEI4551289.1"/>
    </source>
</evidence>
<dbReference type="PROSITE" id="PS50404">
    <property type="entry name" value="GST_NTER"/>
    <property type="match status" value="1"/>
</dbReference>
<accession>A0ABU8EWD7</accession>
<dbReference type="InterPro" id="IPR010987">
    <property type="entry name" value="Glutathione-S-Trfase_C-like"/>
</dbReference>
<name>A0ABU8EWD7_9GAMM</name>
<dbReference type="CDD" id="cd03047">
    <property type="entry name" value="GST_N_2"/>
    <property type="match status" value="1"/>
</dbReference>
<dbReference type="PANTHER" id="PTHR44051:SF19">
    <property type="entry name" value="DISULFIDE-BOND OXIDOREDUCTASE YFCG"/>
    <property type="match status" value="1"/>
</dbReference>
<dbReference type="Gene3D" id="3.40.30.10">
    <property type="entry name" value="Glutaredoxin"/>
    <property type="match status" value="1"/>
</dbReference>
<dbReference type="InterPro" id="IPR036249">
    <property type="entry name" value="Thioredoxin-like_sf"/>
</dbReference>
<feature type="domain" description="GST N-terminal" evidence="1">
    <location>
        <begin position="1"/>
        <end position="80"/>
    </location>
</feature>
<proteinExistence type="predicted"/>
<dbReference type="Gene3D" id="1.20.1050.10">
    <property type="match status" value="1"/>
</dbReference>
<evidence type="ECO:0000259" key="1">
    <source>
        <dbReference type="PROSITE" id="PS50404"/>
    </source>
</evidence>
<dbReference type="SUPFAM" id="SSF52833">
    <property type="entry name" value="Thioredoxin-like"/>
    <property type="match status" value="1"/>
</dbReference>
<dbReference type="SFLD" id="SFLDG00358">
    <property type="entry name" value="Main_(cytGST)"/>
    <property type="match status" value="1"/>
</dbReference>
<evidence type="ECO:0000259" key="2">
    <source>
        <dbReference type="PROSITE" id="PS50405"/>
    </source>
</evidence>
<dbReference type="PANTHER" id="PTHR44051">
    <property type="entry name" value="GLUTATHIONE S-TRANSFERASE-RELATED"/>
    <property type="match status" value="1"/>
</dbReference>